<dbReference type="GO" id="GO:0046081">
    <property type="term" value="P:dUTP catabolic process"/>
    <property type="evidence" value="ECO:0007669"/>
    <property type="project" value="TreeGrafter"/>
</dbReference>
<dbReference type="CDD" id="cd11529">
    <property type="entry name" value="NTP-PPase_MazG_Cterm"/>
    <property type="match status" value="1"/>
</dbReference>
<dbReference type="InterPro" id="IPR004518">
    <property type="entry name" value="MazG-like_dom"/>
</dbReference>
<evidence type="ECO:0000256" key="3">
    <source>
        <dbReference type="ARBA" id="ARBA00066372"/>
    </source>
</evidence>
<dbReference type="EMBL" id="LACI01002062">
    <property type="protein sequence ID" value="KJU83056.1"/>
    <property type="molecule type" value="Genomic_DNA"/>
</dbReference>
<dbReference type="Pfam" id="PF03819">
    <property type="entry name" value="MazG"/>
    <property type="match status" value="2"/>
</dbReference>
<feature type="domain" description="NTP pyrophosphohydrolase MazG-like" evidence="5">
    <location>
        <begin position="25"/>
        <end position="98"/>
    </location>
</feature>
<dbReference type="InterPro" id="IPR048011">
    <property type="entry name" value="NTP-PPase_MazG-like_C"/>
</dbReference>
<feature type="domain" description="NTP pyrophosphohydrolase MazG-like" evidence="5">
    <location>
        <begin position="159"/>
        <end position="221"/>
    </location>
</feature>
<evidence type="ECO:0000313" key="6">
    <source>
        <dbReference type="EMBL" id="KJU83056.1"/>
    </source>
</evidence>
<comment type="caution">
    <text evidence="6">The sequence shown here is derived from an EMBL/GenBank/DDBJ whole genome shotgun (WGS) entry which is preliminary data.</text>
</comment>
<comment type="catalytic activity">
    <reaction evidence="1">
        <text>ATP + H2O = AMP + diphosphate + H(+)</text>
        <dbReference type="Rhea" id="RHEA:14245"/>
        <dbReference type="ChEBI" id="CHEBI:15377"/>
        <dbReference type="ChEBI" id="CHEBI:15378"/>
        <dbReference type="ChEBI" id="CHEBI:30616"/>
        <dbReference type="ChEBI" id="CHEBI:33019"/>
        <dbReference type="ChEBI" id="CHEBI:456215"/>
        <dbReference type="EC" id="3.6.1.8"/>
    </reaction>
</comment>
<protein>
    <recommendedName>
        <fullName evidence="4">Nucleoside triphosphate pyrophosphohydrolase</fullName>
        <ecNumber evidence="3">3.6.1.8</ecNumber>
    </recommendedName>
</protein>
<dbReference type="PANTHER" id="PTHR30522:SF0">
    <property type="entry name" value="NUCLEOSIDE TRIPHOSPHATE PYROPHOSPHOHYDROLASE"/>
    <property type="match status" value="1"/>
</dbReference>
<dbReference type="GO" id="GO:0046047">
    <property type="term" value="P:TTP catabolic process"/>
    <property type="evidence" value="ECO:0007669"/>
    <property type="project" value="TreeGrafter"/>
</dbReference>
<sequence>MTFDELVDIIARLRSEQGCPWDKEQTHKSIVPYLMEEVYEIIESIDEDNPSKLKEELGDVLFQLLFFAQMSKEDGHFDIYDVVEVIGKKMVFRHPHVFGDAVFETSDEVLRQWEERKKEEGRQSLLSGVPVSAPSLLRAYLVQQRASRVGFDWQKADEVFEQFAEELGEFKKALADKDSGAIEDELGDLLFTLVNLSRFVKVNPENALRRTINRFQRRFEHIEKTALQQGTDLSAMSLEEMNRLWDEAKEMHRHETP</sequence>
<dbReference type="FunFam" id="1.10.287.1080:FF:000001">
    <property type="entry name" value="Nucleoside triphosphate pyrophosphohydrolase"/>
    <property type="match status" value="1"/>
</dbReference>
<dbReference type="GO" id="GO:0047693">
    <property type="term" value="F:ATP diphosphatase activity"/>
    <property type="evidence" value="ECO:0007669"/>
    <property type="project" value="UniProtKB-EC"/>
</dbReference>
<dbReference type="CDD" id="cd11528">
    <property type="entry name" value="NTP-PPase_MazG_Nterm"/>
    <property type="match status" value="1"/>
</dbReference>
<name>A0A0F3GMD4_9BACT</name>
<dbReference type="NCBIfam" id="NF007113">
    <property type="entry name" value="PRK09562.1"/>
    <property type="match status" value="1"/>
</dbReference>
<organism evidence="6 7">
    <name type="scientific">Candidatus Magnetobacterium bavaricum</name>
    <dbReference type="NCBI Taxonomy" id="29290"/>
    <lineage>
        <taxon>Bacteria</taxon>
        <taxon>Pseudomonadati</taxon>
        <taxon>Nitrospirota</taxon>
        <taxon>Thermodesulfovibrionia</taxon>
        <taxon>Thermodesulfovibrionales</taxon>
        <taxon>Candidatus Magnetobacteriaceae</taxon>
        <taxon>Candidatus Magnetobacterium</taxon>
    </lineage>
</organism>
<dbReference type="GO" id="GO:0046052">
    <property type="term" value="P:UTP catabolic process"/>
    <property type="evidence" value="ECO:0007669"/>
    <property type="project" value="TreeGrafter"/>
</dbReference>
<dbReference type="Proteomes" id="UP000033423">
    <property type="component" value="Unassembled WGS sequence"/>
</dbReference>
<dbReference type="SUPFAM" id="SSF101386">
    <property type="entry name" value="all-alpha NTP pyrophosphatases"/>
    <property type="match status" value="2"/>
</dbReference>
<dbReference type="GO" id="GO:0046061">
    <property type="term" value="P:dATP catabolic process"/>
    <property type="evidence" value="ECO:0007669"/>
    <property type="project" value="TreeGrafter"/>
</dbReference>
<evidence type="ECO:0000259" key="5">
    <source>
        <dbReference type="Pfam" id="PF03819"/>
    </source>
</evidence>
<dbReference type="GO" id="GO:0006950">
    <property type="term" value="P:response to stress"/>
    <property type="evidence" value="ECO:0007669"/>
    <property type="project" value="UniProtKB-ARBA"/>
</dbReference>
<dbReference type="AlphaFoldDB" id="A0A0F3GMD4"/>
<comment type="similarity">
    <text evidence="2">Belongs to the nucleoside triphosphate pyrophosphohydrolase family.</text>
</comment>
<dbReference type="InterPro" id="IPR011551">
    <property type="entry name" value="NTP_PyrPHydrolase_MazG"/>
</dbReference>
<dbReference type="InterPro" id="IPR048015">
    <property type="entry name" value="NTP-PPase_MazG-like_N"/>
</dbReference>
<dbReference type="GO" id="GO:0006203">
    <property type="term" value="P:dGTP catabolic process"/>
    <property type="evidence" value="ECO:0007669"/>
    <property type="project" value="TreeGrafter"/>
</dbReference>
<dbReference type="GO" id="GO:0046076">
    <property type="term" value="P:dTTP catabolic process"/>
    <property type="evidence" value="ECO:0007669"/>
    <property type="project" value="TreeGrafter"/>
</dbReference>
<dbReference type="PATRIC" id="fig|29290.4.peg.6296"/>
<keyword evidence="7" id="KW-1185">Reference proteome</keyword>
<evidence type="ECO:0000313" key="7">
    <source>
        <dbReference type="Proteomes" id="UP000033423"/>
    </source>
</evidence>
<dbReference type="PANTHER" id="PTHR30522">
    <property type="entry name" value="NUCLEOSIDE TRIPHOSPHATE PYROPHOSPHOHYDROLASE"/>
    <property type="match status" value="1"/>
</dbReference>
<dbReference type="Gene3D" id="1.10.287.1080">
    <property type="entry name" value="MazG-like"/>
    <property type="match status" value="2"/>
</dbReference>
<reference evidence="6 7" key="1">
    <citation type="submission" date="2015-02" db="EMBL/GenBank/DDBJ databases">
        <title>Single-cell genomics of uncultivated deep-branching MTB reveals a conserved set of magnetosome genes.</title>
        <authorList>
            <person name="Kolinko S."/>
            <person name="Richter M."/>
            <person name="Glockner F.O."/>
            <person name="Brachmann A."/>
            <person name="Schuler D."/>
        </authorList>
    </citation>
    <scope>NUCLEOTIDE SEQUENCE [LARGE SCALE GENOMIC DNA]</scope>
    <source>
        <strain evidence="6">TM-1</strain>
    </source>
</reference>
<keyword evidence="6" id="KW-0378">Hydrolase</keyword>
<dbReference type="NCBIfam" id="TIGR00444">
    <property type="entry name" value="mazG"/>
    <property type="match status" value="1"/>
</dbReference>
<proteinExistence type="inferred from homology"/>
<evidence type="ECO:0000256" key="2">
    <source>
        <dbReference type="ARBA" id="ARBA00061115"/>
    </source>
</evidence>
<evidence type="ECO:0000256" key="1">
    <source>
        <dbReference type="ARBA" id="ARBA00052141"/>
    </source>
</evidence>
<accession>A0A0F3GMD4</accession>
<dbReference type="FunFam" id="1.10.287.1080:FF:000003">
    <property type="entry name" value="Nucleoside triphosphate pyrophosphohydrolase"/>
    <property type="match status" value="1"/>
</dbReference>
<gene>
    <name evidence="6" type="ORF">MBAV_004756</name>
</gene>
<dbReference type="EC" id="3.6.1.8" evidence="3"/>
<evidence type="ECO:0000256" key="4">
    <source>
        <dbReference type="ARBA" id="ARBA00074799"/>
    </source>
</evidence>